<dbReference type="Proteomes" id="UP001164746">
    <property type="component" value="Chromosome 15"/>
</dbReference>
<dbReference type="EMBL" id="CP111026">
    <property type="protein sequence ID" value="WAR28402.1"/>
    <property type="molecule type" value="Genomic_DNA"/>
</dbReference>
<gene>
    <name evidence="1" type="ORF">MAR_014106</name>
</gene>
<organism evidence="1 2">
    <name type="scientific">Mya arenaria</name>
    <name type="common">Soft-shell clam</name>
    <dbReference type="NCBI Taxonomy" id="6604"/>
    <lineage>
        <taxon>Eukaryota</taxon>
        <taxon>Metazoa</taxon>
        <taxon>Spiralia</taxon>
        <taxon>Lophotrochozoa</taxon>
        <taxon>Mollusca</taxon>
        <taxon>Bivalvia</taxon>
        <taxon>Autobranchia</taxon>
        <taxon>Heteroconchia</taxon>
        <taxon>Euheterodonta</taxon>
        <taxon>Imparidentia</taxon>
        <taxon>Neoheterodontei</taxon>
        <taxon>Myida</taxon>
        <taxon>Myoidea</taxon>
        <taxon>Myidae</taxon>
        <taxon>Mya</taxon>
    </lineage>
</organism>
<evidence type="ECO:0000313" key="2">
    <source>
        <dbReference type="Proteomes" id="UP001164746"/>
    </source>
</evidence>
<proteinExistence type="predicted"/>
<evidence type="ECO:0000313" key="1">
    <source>
        <dbReference type="EMBL" id="WAR28402.1"/>
    </source>
</evidence>
<protein>
    <submittedName>
        <fullName evidence="1">Uncharacterized protein</fullName>
    </submittedName>
</protein>
<name>A0ABY7G1S6_MYAAR</name>
<accession>A0ABY7G1S6</accession>
<sequence>MKIKMRKKIDKIFREVPIQGNVNKERYYRCFIDNFQRQNDPDTQVGFTYSIVFNGTEPLIKSEIDSMIEAKSSVYPLGDKKWVHLADQWLLNELQWDEVKINISDYLINMITTPPPSQVNTIVNMTFRLLNFSMTPGLADTNSAEFQLLASQFCKYYSHAQKHTARKHPLEIQTLTSNSTDMFEGTQHVNFHLSFRGDQVPELPQLLIAILVENAHRETINNRIALVVGPLFVFEDSLQQDPTNSIVVTGGGTTLSTPSVSLLFNIKHVIAFVFLELTRDIFGKDKV</sequence>
<keyword evidence="2" id="KW-1185">Reference proteome</keyword>
<reference evidence="1" key="1">
    <citation type="submission" date="2022-11" db="EMBL/GenBank/DDBJ databases">
        <title>Centuries of genome instability and evolution in soft-shell clam transmissible cancer (bioRxiv).</title>
        <authorList>
            <person name="Hart S.F.M."/>
            <person name="Yonemitsu M.A."/>
            <person name="Giersch R.M."/>
            <person name="Beal B.F."/>
            <person name="Arriagada G."/>
            <person name="Davis B.W."/>
            <person name="Ostrander E.A."/>
            <person name="Goff S.P."/>
            <person name="Metzger M.J."/>
        </authorList>
    </citation>
    <scope>NUCLEOTIDE SEQUENCE</scope>
    <source>
        <strain evidence="1">MELC-2E11</strain>
        <tissue evidence="1">Siphon/mantle</tissue>
    </source>
</reference>